<evidence type="ECO:0008006" key="4">
    <source>
        <dbReference type="Google" id="ProtNLM"/>
    </source>
</evidence>
<dbReference type="Proteomes" id="UP000755577">
    <property type="component" value="Unassembled WGS sequence"/>
</dbReference>
<feature type="region of interest" description="Disordered" evidence="1">
    <location>
        <begin position="21"/>
        <end position="54"/>
    </location>
</feature>
<comment type="caution">
    <text evidence="2">The sequence shown here is derived from an EMBL/GenBank/DDBJ whole genome shotgun (WGS) entry which is preliminary data.</text>
</comment>
<gene>
    <name evidence="2" type="ORF">JQK92_32085</name>
</gene>
<dbReference type="GeneID" id="56500587"/>
<proteinExistence type="predicted"/>
<keyword evidence="3" id="KW-1185">Reference proteome</keyword>
<dbReference type="EMBL" id="JAFCIQ010000036">
    <property type="protein sequence ID" value="MBM2771047.1"/>
    <property type="molecule type" value="Genomic_DNA"/>
</dbReference>
<dbReference type="RefSeq" id="WP_143331625.1">
    <property type="nucleotide sequence ID" value="NZ_CABVLY010000008.1"/>
</dbReference>
<name>A0ABS2BDG5_9BURK</name>
<reference evidence="2 3" key="1">
    <citation type="submission" date="2021-02" db="EMBL/GenBank/DDBJ databases">
        <title>Draft genome of the type strains Burkholderia anthina DSM16086.</title>
        <authorList>
            <person name="Hertel R."/>
            <person name="Meissner J."/>
            <person name="Poehlein A."/>
            <person name="Daniel R."/>
            <person name="Commichau F.M."/>
        </authorList>
    </citation>
    <scope>NUCLEOTIDE SEQUENCE [LARGE SCALE GENOMIC DNA]</scope>
    <source>
        <strain evidence="2 3">DSM 16086</strain>
    </source>
</reference>
<organism evidence="2 3">
    <name type="scientific">Burkholderia anthina</name>
    <dbReference type="NCBI Taxonomy" id="179879"/>
    <lineage>
        <taxon>Bacteria</taxon>
        <taxon>Pseudomonadati</taxon>
        <taxon>Pseudomonadota</taxon>
        <taxon>Betaproteobacteria</taxon>
        <taxon>Burkholderiales</taxon>
        <taxon>Burkholderiaceae</taxon>
        <taxon>Burkholderia</taxon>
        <taxon>Burkholderia cepacia complex</taxon>
    </lineage>
</organism>
<protein>
    <recommendedName>
        <fullName evidence="4">Secreted protein</fullName>
    </recommendedName>
</protein>
<sequence>MLHRSNVIVCARLFFSAETHSRSRRGSRYPLHGASQQPASIVRQKPQGPAFTGSSVTAGTTVIYEDRVSP</sequence>
<evidence type="ECO:0000313" key="3">
    <source>
        <dbReference type="Proteomes" id="UP000755577"/>
    </source>
</evidence>
<evidence type="ECO:0000256" key="1">
    <source>
        <dbReference type="SAM" id="MobiDB-lite"/>
    </source>
</evidence>
<accession>A0ABS2BDG5</accession>
<evidence type="ECO:0000313" key="2">
    <source>
        <dbReference type="EMBL" id="MBM2771047.1"/>
    </source>
</evidence>